<name>A0ABW9CWU2_9BURK</name>
<feature type="transmembrane region" description="Helical" evidence="1">
    <location>
        <begin position="143"/>
        <end position="159"/>
    </location>
</feature>
<dbReference type="Proteomes" id="UP001629462">
    <property type="component" value="Unassembled WGS sequence"/>
</dbReference>
<evidence type="ECO:0000313" key="3">
    <source>
        <dbReference type="EMBL" id="MFM0522542.1"/>
    </source>
</evidence>
<dbReference type="InterPro" id="IPR018681">
    <property type="entry name" value="DUF2165_transmembrane"/>
</dbReference>
<evidence type="ECO:0000313" key="4">
    <source>
        <dbReference type="Proteomes" id="UP001629462"/>
    </source>
</evidence>
<evidence type="ECO:0000256" key="2">
    <source>
        <dbReference type="SAM" id="SignalP"/>
    </source>
</evidence>
<feature type="transmembrane region" description="Helical" evidence="1">
    <location>
        <begin position="68"/>
        <end position="92"/>
    </location>
</feature>
<sequence length="170" mass="19218">MTERLAKLFAVASMALLASLVSFGNLTDYGSNLQFVEHVLRMDTTFPGNANMYRAITSPMLQHLGYDLIILLETVTALLCWVGVIAMCRAMRQENAVFARAKRWAIAGLTLGYLTWQVCFMTIGGEWFGMWQSQQWNGTESAFRFFMTFLVILIFVTRAETHPPSLRTTA</sequence>
<keyword evidence="1" id="KW-1133">Transmembrane helix</keyword>
<keyword evidence="1" id="KW-0812">Transmembrane</keyword>
<accession>A0ABW9CWU2</accession>
<protein>
    <submittedName>
        <fullName evidence="3">DUF2165 domain-containing protein</fullName>
    </submittedName>
</protein>
<proteinExistence type="predicted"/>
<feature type="signal peptide" evidence="2">
    <location>
        <begin position="1"/>
        <end position="24"/>
    </location>
</feature>
<dbReference type="EMBL" id="JAQQDB010000054">
    <property type="protein sequence ID" value="MFM0522542.1"/>
    <property type="molecule type" value="Genomic_DNA"/>
</dbReference>
<gene>
    <name evidence="3" type="ORF">PQR08_34510</name>
</gene>
<feature type="chain" id="PRO_5045263271" evidence="2">
    <location>
        <begin position="25"/>
        <end position="170"/>
    </location>
</feature>
<keyword evidence="2" id="KW-0732">Signal</keyword>
<comment type="caution">
    <text evidence="3">The sequence shown here is derived from an EMBL/GenBank/DDBJ whole genome shotgun (WGS) entry which is preliminary data.</text>
</comment>
<feature type="transmembrane region" description="Helical" evidence="1">
    <location>
        <begin position="104"/>
        <end position="123"/>
    </location>
</feature>
<dbReference type="Pfam" id="PF09933">
    <property type="entry name" value="DUF2165"/>
    <property type="match status" value="1"/>
</dbReference>
<evidence type="ECO:0000256" key="1">
    <source>
        <dbReference type="SAM" id="Phobius"/>
    </source>
</evidence>
<keyword evidence="1" id="KW-0472">Membrane</keyword>
<keyword evidence="4" id="KW-1185">Reference proteome</keyword>
<reference evidence="3 4" key="1">
    <citation type="journal article" date="2024" name="Chem. Sci.">
        <title>Discovery of megapolipeptins by genome mining of a Burkholderiales bacteria collection.</title>
        <authorList>
            <person name="Paulo B.S."/>
            <person name="Recchia M.J.J."/>
            <person name="Lee S."/>
            <person name="Fergusson C.H."/>
            <person name="Romanowski S.B."/>
            <person name="Hernandez A."/>
            <person name="Krull N."/>
            <person name="Liu D.Y."/>
            <person name="Cavanagh H."/>
            <person name="Bos A."/>
            <person name="Gray C.A."/>
            <person name="Murphy B.T."/>
            <person name="Linington R.G."/>
            <person name="Eustaquio A.S."/>
        </authorList>
    </citation>
    <scope>NUCLEOTIDE SEQUENCE [LARGE SCALE GENOMIC DNA]</scope>
    <source>
        <strain evidence="3 4">RL17-374-BIF-D</strain>
    </source>
</reference>
<dbReference type="RefSeq" id="WP_238295496.1">
    <property type="nucleotide sequence ID" value="NZ_JAQQDB010000054.1"/>
</dbReference>
<organism evidence="3 4">
    <name type="scientific">Caballeronia jiangsuensis</name>
    <dbReference type="NCBI Taxonomy" id="1458357"/>
    <lineage>
        <taxon>Bacteria</taxon>
        <taxon>Pseudomonadati</taxon>
        <taxon>Pseudomonadota</taxon>
        <taxon>Betaproteobacteria</taxon>
        <taxon>Burkholderiales</taxon>
        <taxon>Burkholderiaceae</taxon>
        <taxon>Caballeronia</taxon>
    </lineage>
</organism>